<evidence type="ECO:0000313" key="3">
    <source>
        <dbReference type="Proteomes" id="UP000183988"/>
    </source>
</evidence>
<evidence type="ECO:0000259" key="1">
    <source>
        <dbReference type="PROSITE" id="PS50965"/>
    </source>
</evidence>
<feature type="domain" description="NERD" evidence="1">
    <location>
        <begin position="40"/>
        <end position="150"/>
    </location>
</feature>
<dbReference type="Pfam" id="PF08378">
    <property type="entry name" value="NERD"/>
    <property type="match status" value="1"/>
</dbReference>
<sequence>MLPVPFKERTPSKELITMELLNQRKQLATKDKHHYLNLKKGYEGEVKFDKLTEKLQCKCLILNDLLLEANNTTFQLDSTIILNGKPFIYEIKNFDEDYYYNSDKLYKKPNLEVLNPLHQISRSESLLRRLLNNLGYNLPIESFVIFINSNFTLYQAPMDKPIILPTQINRFLNNLNSTTSQITERDLKLAHQLKSLHITDPKYDKIPPYHFDELYKGIACKYCQSISTELIRRTIVCQNCGGKELYSNAIIRSVREFQVLFPDRKVTTNIIHDWCQIVSKKMVRTTLVNNFKMIGENKWIYFE</sequence>
<dbReference type="STRING" id="930117.SAMN05216225_10028"/>
<dbReference type="EMBL" id="FQVW01000002">
    <property type="protein sequence ID" value="SHF64937.1"/>
    <property type="molecule type" value="Genomic_DNA"/>
</dbReference>
<gene>
    <name evidence="2" type="ORF">SAMN05216225_10028</name>
</gene>
<dbReference type="InterPro" id="IPR011528">
    <property type="entry name" value="NERD"/>
</dbReference>
<keyword evidence="3" id="KW-1185">Reference proteome</keyword>
<protein>
    <submittedName>
        <fullName evidence="2">Nuclease-related domain-containing protein</fullName>
    </submittedName>
</protein>
<dbReference type="RefSeq" id="WP_234982541.1">
    <property type="nucleotide sequence ID" value="NZ_FQVW01000002.1"/>
</dbReference>
<proteinExistence type="predicted"/>
<dbReference type="PROSITE" id="PS50965">
    <property type="entry name" value="NERD"/>
    <property type="match status" value="1"/>
</dbReference>
<dbReference type="Proteomes" id="UP000183988">
    <property type="component" value="Unassembled WGS sequence"/>
</dbReference>
<accession>A0A1M5DD84</accession>
<name>A0A1M5DD84_9BACI</name>
<reference evidence="2 3" key="1">
    <citation type="submission" date="2016-11" db="EMBL/GenBank/DDBJ databases">
        <authorList>
            <person name="Jaros S."/>
            <person name="Januszkiewicz K."/>
            <person name="Wedrychowicz H."/>
        </authorList>
    </citation>
    <scope>NUCLEOTIDE SEQUENCE [LARGE SCALE GENOMIC DNA]</scope>
    <source>
        <strain evidence="2 3">IBRC-M 10683</strain>
    </source>
</reference>
<evidence type="ECO:0000313" key="2">
    <source>
        <dbReference type="EMBL" id="SHF64937.1"/>
    </source>
</evidence>
<dbReference type="AlphaFoldDB" id="A0A1M5DD84"/>
<organism evidence="2 3">
    <name type="scientific">Ornithinibacillus halophilus</name>
    <dbReference type="NCBI Taxonomy" id="930117"/>
    <lineage>
        <taxon>Bacteria</taxon>
        <taxon>Bacillati</taxon>
        <taxon>Bacillota</taxon>
        <taxon>Bacilli</taxon>
        <taxon>Bacillales</taxon>
        <taxon>Bacillaceae</taxon>
        <taxon>Ornithinibacillus</taxon>
    </lineage>
</organism>